<dbReference type="Proteomes" id="UP001156614">
    <property type="component" value="Unassembled WGS sequence"/>
</dbReference>
<reference evidence="2" key="1">
    <citation type="journal article" date="2019" name="Int. J. Syst. Evol. Microbiol.">
        <title>The Global Catalogue of Microorganisms (GCM) 10K type strain sequencing project: providing services to taxonomists for standard genome sequencing and annotation.</title>
        <authorList>
            <consortium name="The Broad Institute Genomics Platform"/>
            <consortium name="The Broad Institute Genome Sequencing Center for Infectious Disease"/>
            <person name="Wu L."/>
            <person name="Ma J."/>
        </authorList>
    </citation>
    <scope>NUCLEOTIDE SEQUENCE [LARGE SCALE GENOMIC DNA]</scope>
    <source>
        <strain evidence="2">NBRC 3267</strain>
    </source>
</reference>
<comment type="caution">
    <text evidence="1">The sequence shown here is derived from an EMBL/GenBank/DDBJ whole genome shotgun (WGS) entry which is preliminary data.</text>
</comment>
<accession>A0AAV5NC37</accession>
<dbReference type="AlphaFoldDB" id="A0AAV5NC37"/>
<evidence type="ECO:0000313" key="2">
    <source>
        <dbReference type="Proteomes" id="UP001156614"/>
    </source>
</evidence>
<sequence length="70" mass="7731">MPYKPEGYVMQRNDNDEDGIGSEIHELMSELQSDAERLNIAADKSSTPDDIKHMIAALADKIDGLASLVR</sequence>
<gene>
    <name evidence="1" type="ORF">GCM10007867_03690</name>
</gene>
<evidence type="ECO:0000313" key="1">
    <source>
        <dbReference type="EMBL" id="GLQ61524.1"/>
    </source>
</evidence>
<proteinExistence type="predicted"/>
<protein>
    <submittedName>
        <fullName evidence="1">Uncharacterized protein</fullName>
    </submittedName>
</protein>
<dbReference type="EMBL" id="BSNU01000001">
    <property type="protein sequence ID" value="GLQ61524.1"/>
    <property type="molecule type" value="Genomic_DNA"/>
</dbReference>
<keyword evidence="2" id="KW-1185">Reference proteome</keyword>
<name>A0AAV5NC37_9PROT</name>
<organism evidence="1 2">
    <name type="scientific">Gluconobacter cerinus</name>
    <dbReference type="NCBI Taxonomy" id="38307"/>
    <lineage>
        <taxon>Bacteria</taxon>
        <taxon>Pseudomonadati</taxon>
        <taxon>Pseudomonadota</taxon>
        <taxon>Alphaproteobacteria</taxon>
        <taxon>Acetobacterales</taxon>
        <taxon>Acetobacteraceae</taxon>
        <taxon>Gluconobacter</taxon>
    </lineage>
</organism>